<keyword evidence="4" id="KW-1133">Transmembrane helix</keyword>
<gene>
    <name evidence="7" type="ORF">EHS24_009522</name>
</gene>
<sequence length="304" mass="34104">MSYNHHLPTKVEFKPKRKHGMYAVIFFLGWLLPPLAVAARFGIGKDFFINVILTACGYFPGHGHNFYVQNIRNNATKARTPKWAIRYGLVDTSDIDRRAKKSQWAKRYDERLPESTLVGQQLADGEEGPDYTPHDERNDERLRNEGLWTRDDDVEYYNEDEAPNQRKWHYPANFEGTVGDGRSKRRQKDTGGDRWERTRQARSSVDSGSAGAGAGSGSYGTYPPRAATDDDVPEWGRDYGSKGRRSSKSNKKGNASTAYNNNNSSSHNNGSAYTDDSSSYSGNNNQAAAAKKPSSPDDVFSHEF</sequence>
<dbReference type="EMBL" id="RSCE01000009">
    <property type="protein sequence ID" value="RSH79859.1"/>
    <property type="molecule type" value="Genomic_DNA"/>
</dbReference>
<evidence type="ECO:0000256" key="2">
    <source>
        <dbReference type="ARBA" id="ARBA00009530"/>
    </source>
</evidence>
<evidence type="ECO:0000256" key="1">
    <source>
        <dbReference type="ARBA" id="ARBA00004370"/>
    </source>
</evidence>
<organism evidence="7 8">
    <name type="scientific">Apiotrichum porosum</name>
    <dbReference type="NCBI Taxonomy" id="105984"/>
    <lineage>
        <taxon>Eukaryota</taxon>
        <taxon>Fungi</taxon>
        <taxon>Dikarya</taxon>
        <taxon>Basidiomycota</taxon>
        <taxon>Agaricomycotina</taxon>
        <taxon>Tremellomycetes</taxon>
        <taxon>Trichosporonales</taxon>
        <taxon>Trichosporonaceae</taxon>
        <taxon>Apiotrichum</taxon>
    </lineage>
</organism>
<dbReference type="AlphaFoldDB" id="A0A427XLQ5"/>
<protein>
    <submittedName>
        <fullName evidence="7">Uncharacterized protein</fullName>
    </submittedName>
</protein>
<evidence type="ECO:0000256" key="6">
    <source>
        <dbReference type="SAM" id="MobiDB-lite"/>
    </source>
</evidence>
<feature type="compositionally biased region" description="Low complexity" evidence="6">
    <location>
        <begin position="252"/>
        <end position="272"/>
    </location>
</feature>
<evidence type="ECO:0000256" key="4">
    <source>
        <dbReference type="ARBA" id="ARBA00022989"/>
    </source>
</evidence>
<evidence type="ECO:0000313" key="8">
    <source>
        <dbReference type="Proteomes" id="UP000279236"/>
    </source>
</evidence>
<dbReference type="PANTHER" id="PTHR21659:SF85">
    <property type="entry name" value="EXPRESSED PROTEIN"/>
    <property type="match status" value="1"/>
</dbReference>
<comment type="similarity">
    <text evidence="2">Belongs to the UPF0057 (PMP3) family.</text>
</comment>
<proteinExistence type="inferred from homology"/>
<feature type="compositionally biased region" description="Basic residues" evidence="6">
    <location>
        <begin position="242"/>
        <end position="251"/>
    </location>
</feature>
<dbReference type="GO" id="GO:0016020">
    <property type="term" value="C:membrane"/>
    <property type="evidence" value="ECO:0007669"/>
    <property type="project" value="UniProtKB-SubCell"/>
</dbReference>
<name>A0A427XLQ5_9TREE</name>
<dbReference type="RefSeq" id="XP_028474968.1">
    <property type="nucleotide sequence ID" value="XM_028624800.1"/>
</dbReference>
<feature type="region of interest" description="Disordered" evidence="6">
    <location>
        <begin position="115"/>
        <end position="304"/>
    </location>
</feature>
<feature type="compositionally biased region" description="Acidic residues" evidence="6">
    <location>
        <begin position="152"/>
        <end position="162"/>
    </location>
</feature>
<evidence type="ECO:0000313" key="7">
    <source>
        <dbReference type="EMBL" id="RSH79859.1"/>
    </source>
</evidence>
<comment type="subcellular location">
    <subcellularLocation>
        <location evidence="1">Membrane</location>
    </subcellularLocation>
</comment>
<evidence type="ECO:0000256" key="3">
    <source>
        <dbReference type="ARBA" id="ARBA00022692"/>
    </source>
</evidence>
<dbReference type="PANTHER" id="PTHR21659">
    <property type="entry name" value="HYDROPHOBIC PROTEIN RCI2 LOW TEMPERATURE AND SALT RESPONSIVE PROTEIN LTI6 -RELATED"/>
    <property type="match status" value="1"/>
</dbReference>
<evidence type="ECO:0000256" key="5">
    <source>
        <dbReference type="ARBA" id="ARBA00023136"/>
    </source>
</evidence>
<dbReference type="InterPro" id="IPR000612">
    <property type="entry name" value="PMP3"/>
</dbReference>
<keyword evidence="3" id="KW-0812">Transmembrane</keyword>
<comment type="caution">
    <text evidence="7">The sequence shown here is derived from an EMBL/GenBank/DDBJ whole genome shotgun (WGS) entry which is preliminary data.</text>
</comment>
<accession>A0A427XLQ5</accession>
<feature type="compositionally biased region" description="Polar residues" evidence="6">
    <location>
        <begin position="274"/>
        <end position="287"/>
    </location>
</feature>
<feature type="compositionally biased region" description="Basic and acidic residues" evidence="6">
    <location>
        <begin position="132"/>
        <end position="151"/>
    </location>
</feature>
<dbReference type="GeneID" id="39594065"/>
<dbReference type="OrthoDB" id="2152119at2759"/>
<keyword evidence="5" id="KW-0472">Membrane</keyword>
<dbReference type="Proteomes" id="UP000279236">
    <property type="component" value="Unassembled WGS sequence"/>
</dbReference>
<keyword evidence="8" id="KW-1185">Reference proteome</keyword>
<dbReference type="Pfam" id="PF01679">
    <property type="entry name" value="Pmp3"/>
    <property type="match status" value="1"/>
</dbReference>
<feature type="compositionally biased region" description="Basic and acidic residues" evidence="6">
    <location>
        <begin position="188"/>
        <end position="199"/>
    </location>
</feature>
<reference evidence="7 8" key="1">
    <citation type="submission" date="2018-11" db="EMBL/GenBank/DDBJ databases">
        <title>Genome sequence of Apiotrichum porosum DSM 27194.</title>
        <authorList>
            <person name="Aliyu H."/>
            <person name="Gorte O."/>
            <person name="Ochsenreither K."/>
        </authorList>
    </citation>
    <scope>NUCLEOTIDE SEQUENCE [LARGE SCALE GENOMIC DNA]</scope>
    <source>
        <strain evidence="7 8">DSM 27194</strain>
    </source>
</reference>